<keyword evidence="2" id="KW-0812">Transmembrane</keyword>
<evidence type="ECO:0000313" key="4">
    <source>
        <dbReference type="EMBL" id="SKA85729.1"/>
    </source>
</evidence>
<evidence type="ECO:0000259" key="3">
    <source>
        <dbReference type="Pfam" id="PF14340"/>
    </source>
</evidence>
<feature type="transmembrane region" description="Helical" evidence="2">
    <location>
        <begin position="111"/>
        <end position="135"/>
    </location>
</feature>
<feature type="domain" description="DUF4395" evidence="3">
    <location>
        <begin position="19"/>
        <end position="166"/>
    </location>
</feature>
<accession>A0A1T4X8F2</accession>
<protein>
    <recommendedName>
        <fullName evidence="3">DUF4395 domain-containing protein</fullName>
    </recommendedName>
</protein>
<evidence type="ECO:0000256" key="1">
    <source>
        <dbReference type="SAM" id="MobiDB-lite"/>
    </source>
</evidence>
<reference evidence="5" key="1">
    <citation type="submission" date="2017-02" db="EMBL/GenBank/DDBJ databases">
        <authorList>
            <person name="Varghese N."/>
            <person name="Submissions S."/>
        </authorList>
    </citation>
    <scope>NUCLEOTIDE SEQUENCE [LARGE SCALE GENOMIC DNA]</scope>
    <source>
        <strain evidence="5">VKM Ac-2052</strain>
    </source>
</reference>
<dbReference type="InterPro" id="IPR025508">
    <property type="entry name" value="DUF4395"/>
</dbReference>
<proteinExistence type="predicted"/>
<dbReference type="AlphaFoldDB" id="A0A1T4X8F2"/>
<feature type="transmembrane region" description="Helical" evidence="2">
    <location>
        <begin position="61"/>
        <end position="81"/>
    </location>
</feature>
<dbReference type="Pfam" id="PF14340">
    <property type="entry name" value="DUF4395"/>
    <property type="match status" value="1"/>
</dbReference>
<organism evidence="4 5">
    <name type="scientific">Agreia bicolorata</name>
    <dbReference type="NCBI Taxonomy" id="110935"/>
    <lineage>
        <taxon>Bacteria</taxon>
        <taxon>Bacillati</taxon>
        <taxon>Actinomycetota</taxon>
        <taxon>Actinomycetes</taxon>
        <taxon>Micrococcales</taxon>
        <taxon>Microbacteriaceae</taxon>
        <taxon>Agreia</taxon>
    </lineage>
</organism>
<feature type="compositionally biased region" description="Polar residues" evidence="1">
    <location>
        <begin position="1"/>
        <end position="12"/>
    </location>
</feature>
<dbReference type="Proteomes" id="UP000189735">
    <property type="component" value="Unassembled WGS sequence"/>
</dbReference>
<keyword evidence="2" id="KW-1133">Transmembrane helix</keyword>
<dbReference type="RefSeq" id="WP_078713448.1">
    <property type="nucleotide sequence ID" value="NZ_FUYG01000002.1"/>
</dbReference>
<feature type="transmembrane region" description="Helical" evidence="2">
    <location>
        <begin position="141"/>
        <end position="164"/>
    </location>
</feature>
<feature type="transmembrane region" description="Helical" evidence="2">
    <location>
        <begin position="26"/>
        <end position="46"/>
    </location>
</feature>
<evidence type="ECO:0000313" key="5">
    <source>
        <dbReference type="Proteomes" id="UP000189735"/>
    </source>
</evidence>
<sequence>MTVQSADESLSPQVPKDGIDPRGPRFGAAITATLLLLVILLALPGASRPPVEPWERATQPAFLLLAGIVVLFSWGAAAGVARHPYGVLFGRVIRPRLAPPAEREDPRPPRFAQLIGLIVTGLGLVLALAGVPFALVAGAALAFVAAFLNSVFGLCIGCQLYLLLVRSRVLT</sequence>
<name>A0A1T4X8F2_9MICO</name>
<evidence type="ECO:0000256" key="2">
    <source>
        <dbReference type="SAM" id="Phobius"/>
    </source>
</evidence>
<gene>
    <name evidence="4" type="ORF">SAMN06295879_0823</name>
</gene>
<feature type="region of interest" description="Disordered" evidence="1">
    <location>
        <begin position="1"/>
        <end position="22"/>
    </location>
</feature>
<dbReference type="EMBL" id="FUYG01000002">
    <property type="protein sequence ID" value="SKA85729.1"/>
    <property type="molecule type" value="Genomic_DNA"/>
</dbReference>
<keyword evidence="2" id="KW-0472">Membrane</keyword>